<proteinExistence type="predicted"/>
<dbReference type="OMA" id="YDIRPLE"/>
<name>A0A103YFC8_CYNCS</name>
<dbReference type="Proteomes" id="UP000243975">
    <property type="component" value="Unassembled WGS sequence"/>
</dbReference>
<gene>
    <name evidence="1" type="ORF">Ccrd_013582</name>
</gene>
<organism evidence="1 2">
    <name type="scientific">Cynara cardunculus var. scolymus</name>
    <name type="common">Globe artichoke</name>
    <name type="synonym">Cynara scolymus</name>
    <dbReference type="NCBI Taxonomy" id="59895"/>
    <lineage>
        <taxon>Eukaryota</taxon>
        <taxon>Viridiplantae</taxon>
        <taxon>Streptophyta</taxon>
        <taxon>Embryophyta</taxon>
        <taxon>Tracheophyta</taxon>
        <taxon>Spermatophyta</taxon>
        <taxon>Magnoliopsida</taxon>
        <taxon>eudicotyledons</taxon>
        <taxon>Gunneridae</taxon>
        <taxon>Pentapetalae</taxon>
        <taxon>asterids</taxon>
        <taxon>campanulids</taxon>
        <taxon>Asterales</taxon>
        <taxon>Asteraceae</taxon>
        <taxon>Carduoideae</taxon>
        <taxon>Cardueae</taxon>
        <taxon>Carduinae</taxon>
        <taxon>Cynara</taxon>
    </lineage>
</organism>
<evidence type="ECO:0000313" key="2">
    <source>
        <dbReference type="Proteomes" id="UP000243975"/>
    </source>
</evidence>
<sequence length="160" mass="18464">MKIGRPNVDDDNPPWGDHLYKVFRLYDIRPLENDLVDHLSFISETMKRDKTLRKSEFLASFLEKKPRYRKSLDENTEVTMKPNFIVDDMNDECGDEELTIKAVKECESDDEDDGFQTVYAICDDGGDFTCCEGKCLRAFHATIESAESKYESLGLRAKIM</sequence>
<dbReference type="STRING" id="59895.A0A103YFC8"/>
<keyword evidence="2" id="KW-1185">Reference proteome</keyword>
<reference evidence="1 2" key="1">
    <citation type="journal article" date="2016" name="Sci. Rep.">
        <title>The genome sequence of the outbreeding globe artichoke constructed de novo incorporating a phase-aware low-pass sequencing strategy of F1 progeny.</title>
        <authorList>
            <person name="Scaglione D."/>
            <person name="Reyes-Chin-Wo S."/>
            <person name="Acquadro A."/>
            <person name="Froenicke L."/>
            <person name="Portis E."/>
            <person name="Beitel C."/>
            <person name="Tirone M."/>
            <person name="Mauro R."/>
            <person name="Lo Monaco A."/>
            <person name="Mauromicale G."/>
            <person name="Faccioli P."/>
            <person name="Cattivelli L."/>
            <person name="Rieseberg L."/>
            <person name="Michelmore R."/>
            <person name="Lanteri S."/>
        </authorList>
    </citation>
    <scope>NUCLEOTIDE SEQUENCE [LARGE SCALE GENOMIC DNA]</scope>
    <source>
        <strain evidence="1">2C</strain>
    </source>
</reference>
<dbReference type="AlphaFoldDB" id="A0A103YFC8"/>
<dbReference type="Gramene" id="KVI08054">
    <property type="protein sequence ID" value="KVI08054"/>
    <property type="gene ID" value="Ccrd_013582"/>
</dbReference>
<accession>A0A103YFC8</accession>
<comment type="caution">
    <text evidence="1">The sequence shown here is derived from an EMBL/GenBank/DDBJ whole genome shotgun (WGS) entry which is preliminary data.</text>
</comment>
<dbReference type="PANTHER" id="PTHR46235">
    <property type="entry name" value="PHD FINGER-CONTAINING PROTEIN DDB_G0268158"/>
    <property type="match status" value="1"/>
</dbReference>
<dbReference type="PANTHER" id="PTHR46235:SF3">
    <property type="entry name" value="PHD FINGER-CONTAINING PROTEIN DDB_G0268158"/>
    <property type="match status" value="1"/>
</dbReference>
<dbReference type="EMBL" id="LEKV01001376">
    <property type="protein sequence ID" value="KVI08054.1"/>
    <property type="molecule type" value="Genomic_DNA"/>
</dbReference>
<evidence type="ECO:0000313" key="1">
    <source>
        <dbReference type="EMBL" id="KVI08054.1"/>
    </source>
</evidence>
<protein>
    <submittedName>
        <fullName evidence="1">Uncharacterized protein</fullName>
    </submittedName>
</protein>